<evidence type="ECO:0000313" key="2">
    <source>
        <dbReference type="Proteomes" id="UP000295689"/>
    </source>
</evidence>
<dbReference type="InterPro" id="IPR025004">
    <property type="entry name" value="SenN/SenS"/>
</dbReference>
<dbReference type="EMBL" id="SLVV01000011">
    <property type="protein sequence ID" value="TCN22365.1"/>
    <property type="molecule type" value="Genomic_DNA"/>
</dbReference>
<dbReference type="Proteomes" id="UP000295689">
    <property type="component" value="Unassembled WGS sequence"/>
</dbReference>
<dbReference type="AlphaFoldDB" id="A0A4R2B7W1"/>
<reference evidence="1 2" key="1">
    <citation type="journal article" date="2015" name="Stand. Genomic Sci.">
        <title>Genomic Encyclopedia of Bacterial and Archaeal Type Strains, Phase III: the genomes of soil and plant-associated and newly described type strains.</title>
        <authorList>
            <person name="Whitman W.B."/>
            <person name="Woyke T."/>
            <person name="Klenk H.P."/>
            <person name="Zhou Y."/>
            <person name="Lilburn T.G."/>
            <person name="Beck B.J."/>
            <person name="De Vos P."/>
            <person name="Vandamme P."/>
            <person name="Eisen J.A."/>
            <person name="Garrity G."/>
            <person name="Hugenholtz P."/>
            <person name="Kyrpides N.C."/>
        </authorList>
    </citation>
    <scope>NUCLEOTIDE SEQUENCE [LARGE SCALE GENOMIC DNA]</scope>
    <source>
        <strain evidence="1 2">CV53</strain>
    </source>
</reference>
<dbReference type="Pfam" id="PF13040">
    <property type="entry name" value="Fur_reg_FbpB"/>
    <property type="match status" value="1"/>
</dbReference>
<protein>
    <submittedName>
        <fullName evidence="1">Fur-regulated basic protein B</fullName>
    </submittedName>
</protein>
<proteinExistence type="predicted"/>
<name>A0A4R2B7W1_9BACI</name>
<keyword evidence="2" id="KW-1185">Reference proteome</keyword>
<gene>
    <name evidence="1" type="ORF">EV146_111207</name>
</gene>
<evidence type="ECO:0000313" key="1">
    <source>
        <dbReference type="EMBL" id="TCN22365.1"/>
    </source>
</evidence>
<organism evidence="1 2">
    <name type="scientific">Mesobacillus foraminis</name>
    <dbReference type="NCBI Taxonomy" id="279826"/>
    <lineage>
        <taxon>Bacteria</taxon>
        <taxon>Bacillati</taxon>
        <taxon>Bacillota</taxon>
        <taxon>Bacilli</taxon>
        <taxon>Bacillales</taxon>
        <taxon>Bacillaceae</taxon>
        <taxon>Mesobacillus</taxon>
    </lineage>
</organism>
<sequence>MKKRRVNFLELVKKNKEELLKNQRELEKIELRIDARHSKQEN</sequence>
<comment type="caution">
    <text evidence="1">The sequence shown here is derived from an EMBL/GenBank/DDBJ whole genome shotgun (WGS) entry which is preliminary data.</text>
</comment>
<accession>A0A4R2B7W1</accession>
<dbReference type="RefSeq" id="WP_121609950.1">
    <property type="nucleotide sequence ID" value="NZ_CP033044.1"/>
</dbReference>